<reference evidence="2 3" key="1">
    <citation type="journal article" date="2016" name="Nat. Commun.">
        <title>Thousands of microbial genomes shed light on interconnected biogeochemical processes in an aquifer system.</title>
        <authorList>
            <person name="Anantharaman K."/>
            <person name="Brown C.T."/>
            <person name="Hug L.A."/>
            <person name="Sharon I."/>
            <person name="Castelle C.J."/>
            <person name="Probst A.J."/>
            <person name="Thomas B.C."/>
            <person name="Singh A."/>
            <person name="Wilkins M.J."/>
            <person name="Karaoz U."/>
            <person name="Brodie E.L."/>
            <person name="Williams K.H."/>
            <person name="Hubbard S.S."/>
            <person name="Banfield J.F."/>
        </authorList>
    </citation>
    <scope>NUCLEOTIDE SEQUENCE [LARGE SCALE GENOMIC DNA]</scope>
</reference>
<dbReference type="GO" id="GO:0016747">
    <property type="term" value="F:acyltransferase activity, transferring groups other than amino-acyl groups"/>
    <property type="evidence" value="ECO:0007669"/>
    <property type="project" value="InterPro"/>
</dbReference>
<dbReference type="PROSITE" id="PS51186">
    <property type="entry name" value="GNAT"/>
    <property type="match status" value="1"/>
</dbReference>
<dbReference type="CDD" id="cd04301">
    <property type="entry name" value="NAT_SF"/>
    <property type="match status" value="1"/>
</dbReference>
<name>A0A1F6M8C9_9BACT</name>
<evidence type="ECO:0000313" key="2">
    <source>
        <dbReference type="EMBL" id="OGH67876.1"/>
    </source>
</evidence>
<proteinExistence type="predicted"/>
<comment type="caution">
    <text evidence="2">The sequence shown here is derived from an EMBL/GenBank/DDBJ whole genome shotgun (WGS) entry which is preliminary data.</text>
</comment>
<dbReference type="Proteomes" id="UP000176282">
    <property type="component" value="Unassembled WGS sequence"/>
</dbReference>
<gene>
    <name evidence="2" type="ORF">A3J66_02515</name>
</gene>
<organism evidence="2 3">
    <name type="scientific">Candidatus Magasanikbacteria bacterium RIFCSPHIGHO2_02_FULL_47_14</name>
    <dbReference type="NCBI Taxonomy" id="1798680"/>
    <lineage>
        <taxon>Bacteria</taxon>
        <taxon>Candidatus Magasanikiibacteriota</taxon>
    </lineage>
</organism>
<feature type="domain" description="N-acetyltransferase" evidence="1">
    <location>
        <begin position="565"/>
        <end position="723"/>
    </location>
</feature>
<dbReference type="InterPro" id="IPR000182">
    <property type="entry name" value="GNAT_dom"/>
</dbReference>
<dbReference type="AlphaFoldDB" id="A0A1F6M8C9"/>
<accession>A0A1F6M8C9</accession>
<dbReference type="SUPFAM" id="SSF55729">
    <property type="entry name" value="Acyl-CoA N-acyltransferases (Nat)"/>
    <property type="match status" value="1"/>
</dbReference>
<evidence type="ECO:0000313" key="3">
    <source>
        <dbReference type="Proteomes" id="UP000176282"/>
    </source>
</evidence>
<dbReference type="Gene3D" id="3.40.630.30">
    <property type="match status" value="1"/>
</dbReference>
<dbReference type="InterPro" id="IPR016181">
    <property type="entry name" value="Acyl_CoA_acyltransferase"/>
</dbReference>
<dbReference type="EMBL" id="MFQB01000022">
    <property type="protein sequence ID" value="OGH67876.1"/>
    <property type="molecule type" value="Genomic_DNA"/>
</dbReference>
<dbReference type="Pfam" id="PF00583">
    <property type="entry name" value="Acetyltransf_1"/>
    <property type="match status" value="1"/>
</dbReference>
<sequence>MSRKEIEINQFEDPAGAVSDQVKTELPVFDNQEMSDKMEKRRAKEIVPFSEWQKQLESSQTLETYLTVLEQIPLLSAPQESITHLIAPGGLLDQIPTLSEESFPSEDWDRTLLEDSPARTVYKSFIYIVFGVEEVGEKDKEVFRQLVSRLLRDESAYVGSRFRRDEAPEGLPEEWKSNTHEATSQDSWEWEEIEASAWDDVDPLKGLIFLARKLELNGMERDVIDCFHHVPPAHITRDVAGALSKLDTHAAARELLGRIRSTETPEDEKDAYGRVLYLLELGQIGIRDNVVQYLDIQYSIQHPTEGKDRRQEVDFARRITGDGKIGLFDPKGGLIGFFELGDFVDPGQQRHVHVLEVSRELLFSDPNTPDNIRQEFLADYYDFYSKIFGEIGGFRMSDLTLREQVWMYQFWKTSDEQTWQRAVRLKEKFGIAGVKTFIALEQGEEIGGRLLNFAENSDIQERTKERVFYLYDALIDTLDQVKQGVIQKFVHGGNAVPREQVDSVTTQIAKRAYRLLHRFTSGELDESQIQEELSKVNKDVILFASVFRGVFHADEIKDFAEIQGIDFEMVSPNLLSGTDKQQMQDMLVKNNTGRDGTLGPFAETVVLPGLKKSFINEENRFFVLRQNGSVIAYYRMQDRIEEEDTYFGSFNVDTDATGAGLGTVLMQKQFHREAKNRKLVANVTVLNPAAGAYVNQHGFVITQFLSNVANTGTDGFEIVRDDRKGHTFFSKHEGAAPIRPDLVIKESFNLKTQRDTFVKAMEEKVNSGEYVVTNYSIDPRTGKCSCVFERVAQSAQTPDVATEELPSVAA</sequence>
<protein>
    <recommendedName>
        <fullName evidence="1">N-acetyltransferase domain-containing protein</fullName>
    </recommendedName>
</protein>
<evidence type="ECO:0000259" key="1">
    <source>
        <dbReference type="PROSITE" id="PS51186"/>
    </source>
</evidence>